<evidence type="ECO:0000256" key="4">
    <source>
        <dbReference type="ARBA" id="ARBA00022801"/>
    </source>
</evidence>
<dbReference type="InterPro" id="IPR001563">
    <property type="entry name" value="Peptidase_S10"/>
</dbReference>
<keyword evidence="5" id="KW-0325">Glycoprotein</keyword>
<dbReference type="SUPFAM" id="SSF53474">
    <property type="entry name" value="alpha/beta-Hydrolases"/>
    <property type="match status" value="1"/>
</dbReference>
<evidence type="ECO:0000256" key="5">
    <source>
        <dbReference type="ARBA" id="ARBA00023180"/>
    </source>
</evidence>
<dbReference type="InterPro" id="IPR029058">
    <property type="entry name" value="AB_hydrolase_fold"/>
</dbReference>
<accession>A0A918WHT5</accession>
<dbReference type="PANTHER" id="PTHR11802:SF3">
    <property type="entry name" value="RETINOID-INDUCIBLE SERINE CARBOXYPEPTIDASE"/>
    <property type="match status" value="1"/>
</dbReference>
<gene>
    <name evidence="7" type="ORF">GCM10007100_11580</name>
</gene>
<keyword evidence="3 6" id="KW-0732">Signal</keyword>
<name>A0A918WHT5_9BACT</name>
<dbReference type="GO" id="GO:0006508">
    <property type="term" value="P:proteolysis"/>
    <property type="evidence" value="ECO:0007669"/>
    <property type="project" value="UniProtKB-KW"/>
</dbReference>
<dbReference type="Gene3D" id="3.40.50.1820">
    <property type="entry name" value="alpha/beta hydrolase"/>
    <property type="match status" value="1"/>
</dbReference>
<protein>
    <submittedName>
        <fullName evidence="7">Carboxypeptidase</fullName>
    </submittedName>
</protein>
<keyword evidence="4" id="KW-0378">Hydrolase</keyword>
<evidence type="ECO:0000256" key="2">
    <source>
        <dbReference type="ARBA" id="ARBA00022670"/>
    </source>
</evidence>
<evidence type="ECO:0000313" key="7">
    <source>
        <dbReference type="EMBL" id="GHC47538.1"/>
    </source>
</evidence>
<dbReference type="GO" id="GO:0004185">
    <property type="term" value="F:serine-type carboxypeptidase activity"/>
    <property type="evidence" value="ECO:0007669"/>
    <property type="project" value="InterPro"/>
</dbReference>
<dbReference type="PROSITE" id="PS00131">
    <property type="entry name" value="CARBOXYPEPT_SER_SER"/>
    <property type="match status" value="1"/>
</dbReference>
<evidence type="ECO:0000256" key="1">
    <source>
        <dbReference type="ARBA" id="ARBA00022645"/>
    </source>
</evidence>
<dbReference type="Pfam" id="PF00450">
    <property type="entry name" value="Peptidase_S10"/>
    <property type="match status" value="1"/>
</dbReference>
<dbReference type="RefSeq" id="WP_189568214.1">
    <property type="nucleotide sequence ID" value="NZ_BMXI01000004.1"/>
</dbReference>
<evidence type="ECO:0000256" key="3">
    <source>
        <dbReference type="ARBA" id="ARBA00022729"/>
    </source>
</evidence>
<dbReference type="EMBL" id="BMXI01000004">
    <property type="protein sequence ID" value="GHC47538.1"/>
    <property type="molecule type" value="Genomic_DNA"/>
</dbReference>
<organism evidence="7 8">
    <name type="scientific">Roseibacillus persicicus</name>
    <dbReference type="NCBI Taxonomy" id="454148"/>
    <lineage>
        <taxon>Bacteria</taxon>
        <taxon>Pseudomonadati</taxon>
        <taxon>Verrucomicrobiota</taxon>
        <taxon>Verrucomicrobiia</taxon>
        <taxon>Verrucomicrobiales</taxon>
        <taxon>Verrucomicrobiaceae</taxon>
        <taxon>Roseibacillus</taxon>
    </lineage>
</organism>
<dbReference type="InterPro" id="IPR018202">
    <property type="entry name" value="Ser_caboxypep_ser_AS"/>
</dbReference>
<dbReference type="Proteomes" id="UP000644507">
    <property type="component" value="Unassembled WGS sequence"/>
</dbReference>
<keyword evidence="8" id="KW-1185">Reference proteome</keyword>
<keyword evidence="1 7" id="KW-0121">Carboxypeptidase</keyword>
<dbReference type="PANTHER" id="PTHR11802">
    <property type="entry name" value="SERINE PROTEASE FAMILY S10 SERINE CARBOXYPEPTIDASE"/>
    <property type="match status" value="1"/>
</dbReference>
<reference evidence="7" key="2">
    <citation type="submission" date="2020-09" db="EMBL/GenBank/DDBJ databases">
        <authorList>
            <person name="Sun Q."/>
            <person name="Kim S."/>
        </authorList>
    </citation>
    <scope>NUCLEOTIDE SEQUENCE</scope>
    <source>
        <strain evidence="7">KCTC 12988</strain>
    </source>
</reference>
<feature type="signal peptide" evidence="6">
    <location>
        <begin position="1"/>
        <end position="21"/>
    </location>
</feature>
<evidence type="ECO:0000256" key="6">
    <source>
        <dbReference type="SAM" id="SignalP"/>
    </source>
</evidence>
<proteinExistence type="predicted"/>
<feature type="chain" id="PRO_5037411117" evidence="6">
    <location>
        <begin position="22"/>
        <end position="496"/>
    </location>
</feature>
<dbReference type="AlphaFoldDB" id="A0A918WHT5"/>
<keyword evidence="2" id="KW-0645">Protease</keyword>
<evidence type="ECO:0000313" key="8">
    <source>
        <dbReference type="Proteomes" id="UP000644507"/>
    </source>
</evidence>
<sequence>MKFTRLTLIALSALCLPLAAAPEEKKKDAKPPAEGISLAPVDSEIVIAGQTIPYTVTADTLILKSDDDKERASIFHVSYVRKGGDSKNRPVMFAFNGGPGSSAVWLHLGALGPKLVPTSPDGTQTLPPPVTLQDNPHSILDVTDLVFIDPVSTGYSRIEGEAKGSEFHGVNGDINSVGDFIRRWTTENKRWSSPKYLLGESYGGVRAAGLSEHLQSEYGMTLNGVVMLSSLLDFRTLRGSQGDYLVNQVYLPAMAAVAHHHGKVKRDRDELLAEARAFANGPYASALFAGATLTDAEIDTLAAKLAELTGVTAELWKETSLRLSPTRYRRELLREEGKVLGRFDARVAWPAQSKDSDYPSYDPSYAVAYGAFSTSMLSYLTEELGGNEVHDTYRILTRKVHPWRWDAENSVVNLSGRLQTAMTDNPNLRLLVMGGLTDFATPPSGIEYTINQLVDMPKESRDRISYVYYDAGHMFYLNEPDIIKMRTDLVEFIESE</sequence>
<reference evidence="7" key="1">
    <citation type="journal article" date="2014" name="Int. J. Syst. Evol. Microbiol.">
        <title>Complete genome sequence of Corynebacterium casei LMG S-19264T (=DSM 44701T), isolated from a smear-ripened cheese.</title>
        <authorList>
            <consortium name="US DOE Joint Genome Institute (JGI-PGF)"/>
            <person name="Walter F."/>
            <person name="Albersmeier A."/>
            <person name="Kalinowski J."/>
            <person name="Ruckert C."/>
        </authorList>
    </citation>
    <scope>NUCLEOTIDE SEQUENCE</scope>
    <source>
        <strain evidence="7">KCTC 12988</strain>
    </source>
</reference>
<comment type="caution">
    <text evidence="7">The sequence shown here is derived from an EMBL/GenBank/DDBJ whole genome shotgun (WGS) entry which is preliminary data.</text>
</comment>